<evidence type="ECO:0000313" key="7">
    <source>
        <dbReference type="Proteomes" id="UP001500469"/>
    </source>
</evidence>
<evidence type="ECO:0000313" key="6">
    <source>
        <dbReference type="EMBL" id="GAA0877573.1"/>
    </source>
</evidence>
<keyword evidence="4" id="KW-0472">Membrane</keyword>
<dbReference type="InterPro" id="IPR018060">
    <property type="entry name" value="HTH_AraC"/>
</dbReference>
<sequence>MAYAIYYGHYIGYVLYSYRSAPKEKSGYQLFRLIFFGLLAIWVVYILNLFDEDIPYIIGPVLYSVVAYSISFVVIRNRFIDKVDHEKYKSTQISESHGEEIYAKIQNLMVEEKAFKNAEMTLKSLSEQFHQSPQIISMVINQKSGKNFNTFINHYRVEEATKQLRDPKLEHYTISAIAMESGFNSISSFNSAFKKQTGLTPLAFRNMR</sequence>
<proteinExistence type="predicted"/>
<dbReference type="InterPro" id="IPR009057">
    <property type="entry name" value="Homeodomain-like_sf"/>
</dbReference>
<name>A0ABN1MWJ0_9BACT</name>
<evidence type="ECO:0000256" key="1">
    <source>
        <dbReference type="ARBA" id="ARBA00023015"/>
    </source>
</evidence>
<dbReference type="InterPro" id="IPR020449">
    <property type="entry name" value="Tscrpt_reg_AraC-type_HTH"/>
</dbReference>
<dbReference type="PROSITE" id="PS01124">
    <property type="entry name" value="HTH_ARAC_FAMILY_2"/>
    <property type="match status" value="1"/>
</dbReference>
<dbReference type="PRINTS" id="PR00032">
    <property type="entry name" value="HTHARAC"/>
</dbReference>
<keyword evidence="7" id="KW-1185">Reference proteome</keyword>
<dbReference type="EMBL" id="BAAAFI010000002">
    <property type="protein sequence ID" value="GAA0877573.1"/>
    <property type="molecule type" value="Genomic_DNA"/>
</dbReference>
<dbReference type="SUPFAM" id="SSF46689">
    <property type="entry name" value="Homeodomain-like"/>
    <property type="match status" value="1"/>
</dbReference>
<keyword evidence="4" id="KW-1133">Transmembrane helix</keyword>
<evidence type="ECO:0000259" key="5">
    <source>
        <dbReference type="PROSITE" id="PS01124"/>
    </source>
</evidence>
<dbReference type="InterPro" id="IPR018062">
    <property type="entry name" value="HTH_AraC-typ_CS"/>
</dbReference>
<dbReference type="Pfam" id="PF12833">
    <property type="entry name" value="HTH_18"/>
    <property type="match status" value="1"/>
</dbReference>
<evidence type="ECO:0000256" key="2">
    <source>
        <dbReference type="ARBA" id="ARBA00023125"/>
    </source>
</evidence>
<keyword evidence="4" id="KW-0812">Transmembrane</keyword>
<feature type="transmembrane region" description="Helical" evidence="4">
    <location>
        <begin position="30"/>
        <end position="50"/>
    </location>
</feature>
<gene>
    <name evidence="6" type="ORF">GCM10009119_05410</name>
</gene>
<feature type="transmembrane region" description="Helical" evidence="4">
    <location>
        <begin position="56"/>
        <end position="75"/>
    </location>
</feature>
<dbReference type="PANTHER" id="PTHR43280:SF29">
    <property type="entry name" value="ARAC-FAMILY TRANSCRIPTIONAL REGULATOR"/>
    <property type="match status" value="1"/>
</dbReference>
<dbReference type="PANTHER" id="PTHR43280">
    <property type="entry name" value="ARAC-FAMILY TRANSCRIPTIONAL REGULATOR"/>
    <property type="match status" value="1"/>
</dbReference>
<dbReference type="Gene3D" id="1.10.10.60">
    <property type="entry name" value="Homeodomain-like"/>
    <property type="match status" value="2"/>
</dbReference>
<comment type="caution">
    <text evidence="6">The sequence shown here is derived from an EMBL/GenBank/DDBJ whole genome shotgun (WGS) entry which is preliminary data.</text>
</comment>
<keyword evidence="3" id="KW-0804">Transcription</keyword>
<keyword evidence="1" id="KW-0805">Transcription regulation</keyword>
<evidence type="ECO:0000256" key="3">
    <source>
        <dbReference type="ARBA" id="ARBA00023163"/>
    </source>
</evidence>
<feature type="domain" description="HTH araC/xylS-type" evidence="5">
    <location>
        <begin position="99"/>
        <end position="207"/>
    </location>
</feature>
<protein>
    <recommendedName>
        <fullName evidence="5">HTH araC/xylS-type domain-containing protein</fullName>
    </recommendedName>
</protein>
<keyword evidence="2" id="KW-0238">DNA-binding</keyword>
<dbReference type="SMART" id="SM00342">
    <property type="entry name" value="HTH_ARAC"/>
    <property type="match status" value="1"/>
</dbReference>
<evidence type="ECO:0000256" key="4">
    <source>
        <dbReference type="SAM" id="Phobius"/>
    </source>
</evidence>
<dbReference type="Proteomes" id="UP001500469">
    <property type="component" value="Unassembled WGS sequence"/>
</dbReference>
<accession>A0ABN1MWJ0</accession>
<reference evidence="6 7" key="1">
    <citation type="journal article" date="2019" name="Int. J. Syst. Evol. Microbiol.">
        <title>The Global Catalogue of Microorganisms (GCM) 10K type strain sequencing project: providing services to taxonomists for standard genome sequencing and annotation.</title>
        <authorList>
            <consortium name="The Broad Institute Genomics Platform"/>
            <consortium name="The Broad Institute Genome Sequencing Center for Infectious Disease"/>
            <person name="Wu L."/>
            <person name="Ma J."/>
        </authorList>
    </citation>
    <scope>NUCLEOTIDE SEQUENCE [LARGE SCALE GENOMIC DNA]</scope>
    <source>
        <strain evidence="6 7">JCM 16112</strain>
    </source>
</reference>
<dbReference type="PROSITE" id="PS00041">
    <property type="entry name" value="HTH_ARAC_FAMILY_1"/>
    <property type="match status" value="1"/>
</dbReference>
<organism evidence="6 7">
    <name type="scientific">Algoriphagus jejuensis</name>
    <dbReference type="NCBI Taxonomy" id="419934"/>
    <lineage>
        <taxon>Bacteria</taxon>
        <taxon>Pseudomonadati</taxon>
        <taxon>Bacteroidota</taxon>
        <taxon>Cytophagia</taxon>
        <taxon>Cytophagales</taxon>
        <taxon>Cyclobacteriaceae</taxon>
        <taxon>Algoriphagus</taxon>
    </lineage>
</organism>